<dbReference type="SUPFAM" id="SSF52540">
    <property type="entry name" value="P-loop containing nucleoside triphosphate hydrolases"/>
    <property type="match status" value="1"/>
</dbReference>
<dbReference type="PANTHER" id="PTHR43581:SF4">
    <property type="entry name" value="ATP_GTP PHOSPHATASE"/>
    <property type="match status" value="1"/>
</dbReference>
<keyword evidence="4" id="KW-0255">Endonuclease</keyword>
<dbReference type="CDD" id="cd01026">
    <property type="entry name" value="TOPRIM_OLD"/>
    <property type="match status" value="1"/>
</dbReference>
<evidence type="ECO:0000313" key="3">
    <source>
        <dbReference type="EMBL" id="VFK11059.1"/>
    </source>
</evidence>
<accession>A0A450XDM4</accession>
<dbReference type="InterPro" id="IPR041685">
    <property type="entry name" value="AAA_GajA/Old/RecF-like"/>
</dbReference>
<evidence type="ECO:0000259" key="2">
    <source>
        <dbReference type="Pfam" id="PF20469"/>
    </source>
</evidence>
<keyword evidence="4" id="KW-0540">Nuclease</keyword>
<feature type="domain" description="OLD protein-like TOPRIM" evidence="2">
    <location>
        <begin position="390"/>
        <end position="456"/>
    </location>
</feature>
<dbReference type="InterPro" id="IPR051396">
    <property type="entry name" value="Bact_Antivir_Def_Nuclease"/>
</dbReference>
<reference evidence="4" key="1">
    <citation type="submission" date="2019-02" db="EMBL/GenBank/DDBJ databases">
        <authorList>
            <person name="Gruber-Vodicka R. H."/>
            <person name="Seah K. B. B."/>
        </authorList>
    </citation>
    <scope>NUCLEOTIDE SEQUENCE</scope>
    <source>
        <strain evidence="3">BECK_S312</strain>
        <strain evidence="4">BECK_S426</strain>
    </source>
</reference>
<dbReference type="InterPro" id="IPR034139">
    <property type="entry name" value="TOPRIM_OLD"/>
</dbReference>
<sequence length="575" mass="64150">MRLSEIELRNFRGIGSLHLPLDGLAVLIGENNTGKSTVLEAIRLVLTRGFGIRRGGQFTEYDFHLKDAGAAPQTADPISIILHFAEERENEWPDAVIQQMDEVIQFDPKTGFRHIRLQAKGVFNSDSASFETQWAFLDAKGAELPLKNAAQINLITRFVPIFFLSALRDTSREFGQRGQFWSGFLKSIQLPDDEREQLEENLREINETLIGANPGLTEVTKKIADTGQFVPLDSDNPVALETIPTRVFDMIGKIQVHLKSSYGAKLPLQHHGEGTQSLAVLMLFQAFVATNLAEAYAPESTPILALEEPEAHLHPSAIRSLGSFLKDMTGQILVSSHSGDLVSRVPITALRRLYKQDGKTKIGRVERDAFTDRELQAVDYNIRLARGHYLFSRCWLLVEGESEFHLMPLLFEAMGYDQDQVGFSIIEISQVTDKGEPLIKLAKALGIRWFSMADGDEGGNEYIKRAKRHLDEGEDLADYARQLSYADIEHEFWHNGYADFIENMLSPNASKGQIDTQAGDEEKKTKILIKSAIKQAGGKPAFAKALADETARRSPDAIPPSIRAIIKRVVRLAEG</sequence>
<dbReference type="PANTHER" id="PTHR43581">
    <property type="entry name" value="ATP/GTP PHOSPHATASE"/>
    <property type="match status" value="1"/>
</dbReference>
<dbReference type="EMBL" id="CAADFP010000046">
    <property type="protein sequence ID" value="VFK27402.1"/>
    <property type="molecule type" value="Genomic_DNA"/>
</dbReference>
<dbReference type="AlphaFoldDB" id="A0A450XDM4"/>
<evidence type="ECO:0000313" key="4">
    <source>
        <dbReference type="EMBL" id="VFK27402.1"/>
    </source>
</evidence>
<evidence type="ECO:0000259" key="1">
    <source>
        <dbReference type="Pfam" id="PF13175"/>
    </source>
</evidence>
<organism evidence="4">
    <name type="scientific">Candidatus Kentrum sp. LPFa</name>
    <dbReference type="NCBI Taxonomy" id="2126335"/>
    <lineage>
        <taxon>Bacteria</taxon>
        <taxon>Pseudomonadati</taxon>
        <taxon>Pseudomonadota</taxon>
        <taxon>Gammaproteobacteria</taxon>
        <taxon>Candidatus Kentrum</taxon>
    </lineage>
</organism>
<proteinExistence type="predicted"/>
<gene>
    <name evidence="3" type="ORF">BECKLPF1236A_GA0070988_100489</name>
    <name evidence="4" type="ORF">BECKLPF1236C_GA0070990_100469</name>
</gene>
<keyword evidence="4" id="KW-0378">Hydrolase</keyword>
<dbReference type="Pfam" id="PF20469">
    <property type="entry name" value="OLD-like_TOPRIM"/>
    <property type="match status" value="1"/>
</dbReference>
<dbReference type="Pfam" id="PF13175">
    <property type="entry name" value="AAA_15"/>
    <property type="match status" value="1"/>
</dbReference>
<dbReference type="EMBL" id="CAADFM010000048">
    <property type="protein sequence ID" value="VFK11059.1"/>
    <property type="molecule type" value="Genomic_DNA"/>
</dbReference>
<dbReference type="GO" id="GO:0004519">
    <property type="term" value="F:endonuclease activity"/>
    <property type="evidence" value="ECO:0007669"/>
    <property type="project" value="UniProtKB-KW"/>
</dbReference>
<dbReference type="Gene3D" id="3.40.50.300">
    <property type="entry name" value="P-loop containing nucleotide triphosphate hydrolases"/>
    <property type="match status" value="1"/>
</dbReference>
<dbReference type="InterPro" id="IPR027417">
    <property type="entry name" value="P-loop_NTPase"/>
</dbReference>
<feature type="domain" description="Endonuclease GajA/Old nuclease/RecF-like AAA" evidence="1">
    <location>
        <begin position="1"/>
        <end position="341"/>
    </location>
</feature>
<name>A0A450XDM4_9GAMM</name>
<protein>
    <submittedName>
        <fullName evidence="4">Putative ATP-dependent endonuclease of the OLD family</fullName>
    </submittedName>
</protein>